<dbReference type="EMBL" id="BDHI01000028">
    <property type="protein sequence ID" value="GCB26392.1"/>
    <property type="molecule type" value="Genomic_DNA"/>
</dbReference>
<evidence type="ECO:0000256" key="6">
    <source>
        <dbReference type="ARBA" id="ARBA00066967"/>
    </source>
</evidence>
<dbReference type="InterPro" id="IPR016161">
    <property type="entry name" value="Ald_DH/histidinol_DH"/>
</dbReference>
<dbReference type="SUPFAM" id="SSF53720">
    <property type="entry name" value="ALDH-like"/>
    <property type="match status" value="1"/>
</dbReference>
<dbReference type="AlphaFoldDB" id="A0A401L4H2"/>
<dbReference type="InterPro" id="IPR029061">
    <property type="entry name" value="THDP-binding"/>
</dbReference>
<organism evidence="11 12">
    <name type="scientific">Aspergillus awamori</name>
    <name type="common">Black koji mold</name>
    <dbReference type="NCBI Taxonomy" id="105351"/>
    <lineage>
        <taxon>Eukaryota</taxon>
        <taxon>Fungi</taxon>
        <taxon>Dikarya</taxon>
        <taxon>Ascomycota</taxon>
        <taxon>Pezizomycotina</taxon>
        <taxon>Eurotiomycetes</taxon>
        <taxon>Eurotiomycetidae</taxon>
        <taxon>Eurotiales</taxon>
        <taxon>Aspergillaceae</taxon>
        <taxon>Aspergillus</taxon>
    </lineage>
</organism>
<dbReference type="Proteomes" id="UP000286921">
    <property type="component" value="Unassembled WGS sequence"/>
</dbReference>
<sequence>MGAIEIPPLEYTPVDEVADRVSRCRKTFHEHTTRDVEYRLVQLRKLYWAIKDRVDEIHEALRLDLNRPLFEAVMAESTWLLNDIVFVCRNLPKWVKDEKAEDIELTYKFTSPKIRKDPLGCVLVIGAFNYPFQLTLGPVIGAIAAGNTVVIKPSEKSSNCAVVIQQIVEAALDPSAYTVVQGAIPETQALLAERWDKIFFTGSANVGRIIAKAAAPNLTPIVLELGGINPAIISKNADARLVARRLFWPKLMNAGQLCTSQNYLLVERPLVDAVVEEFKKTYKEFYPQGAKGSADFSHIIDDASFHRIKGMIDNTKGKIVMGGSMDEKERFIEPTVVVVDSPEDSMITQESFGPLIPILPVDSIEQAVQIANGVQSTPLGLYPFGSKAEVEKILSQTRSGGVAVNDAALHIPTLPFGGVGESGQGAYRGKASFDVFVHRRTITTSPSWIESFLAIRYPPYNGKEELFKKAATLIPDFDRDCKKVQLSWLRYILTLGGGSAKSGAARATVVAADQQTIPHHQDNLINIQHQPNHHPTTATVYTNCTNSPPQANLLHQYNPLTHTSSFIGKTGGQIFHEMMRLHNVKHIFGYPGGTILPILDALYASPHLTFILPKHEQSAGHMAEGYARASTSSYPTPGIVLVTSGPGATNLITPLQNALSDGTPLIAFCGQVATSAIGKDGFQEADVLGMTRFCTKWNVGVKHVRELPQRIEEAFWVALSGRMGPVVVEVPKDVGAGVYS</sequence>
<dbReference type="Gene3D" id="3.40.50.970">
    <property type="match status" value="1"/>
</dbReference>
<proteinExistence type="inferred from homology"/>
<evidence type="ECO:0000256" key="3">
    <source>
        <dbReference type="ARBA" id="ARBA00022746"/>
    </source>
</evidence>
<dbReference type="SUPFAM" id="SSF52518">
    <property type="entry name" value="Thiamin diphosphate-binding fold (THDP-binding)"/>
    <property type="match status" value="1"/>
</dbReference>
<dbReference type="EC" id="1.2.1.82" evidence="6"/>
<dbReference type="InterPro" id="IPR016163">
    <property type="entry name" value="Ald_DH_C"/>
</dbReference>
<evidence type="ECO:0000256" key="5">
    <source>
        <dbReference type="ARBA" id="ARBA00023027"/>
    </source>
</evidence>
<reference evidence="11 12" key="1">
    <citation type="submission" date="2016-09" db="EMBL/GenBank/DDBJ databases">
        <title>Aspergillus awamori IFM 58123T.</title>
        <authorList>
            <person name="Kusuya Y."/>
            <person name="Shimizu M."/>
            <person name="Takahashi H."/>
            <person name="Yaguchi T."/>
        </authorList>
    </citation>
    <scope>NUCLEOTIDE SEQUENCE [LARGE SCALE GENOMIC DNA]</scope>
    <source>
        <strain evidence="11 12">IFM 58123</strain>
    </source>
</reference>
<evidence type="ECO:0000313" key="11">
    <source>
        <dbReference type="EMBL" id="GCB26392.1"/>
    </source>
</evidence>
<dbReference type="Pfam" id="PF00171">
    <property type="entry name" value="Aldedh"/>
    <property type="match status" value="1"/>
</dbReference>
<keyword evidence="4" id="KW-0560">Oxidoreductase</keyword>
<dbReference type="InterPro" id="IPR012394">
    <property type="entry name" value="Aldehyde_DH_NAD(P)"/>
</dbReference>
<evidence type="ECO:0000256" key="7">
    <source>
        <dbReference type="ARBA" id="ARBA00071369"/>
    </source>
</evidence>
<dbReference type="InterPro" id="IPR015590">
    <property type="entry name" value="Aldehyde_DH_dom"/>
</dbReference>
<keyword evidence="12" id="KW-1185">Reference proteome</keyword>
<evidence type="ECO:0000313" key="12">
    <source>
        <dbReference type="Proteomes" id="UP000286921"/>
    </source>
</evidence>
<dbReference type="GO" id="GO:0016117">
    <property type="term" value="P:carotenoid biosynthetic process"/>
    <property type="evidence" value="ECO:0007669"/>
    <property type="project" value="UniProtKB-KW"/>
</dbReference>
<protein>
    <recommendedName>
        <fullName evidence="7">Beta-apo-4'-carotenal oxygenase</fullName>
        <ecNumber evidence="6">1.2.1.82</ecNumber>
    </recommendedName>
    <alternativeName>
        <fullName evidence="8">Beta-apo-4'-carotenal dehydrogenase</fullName>
    </alternativeName>
</protein>
<gene>
    <name evidence="11" type="ORF">AAWM_09277</name>
</gene>
<dbReference type="FunFam" id="3.40.309.10:FF:000025">
    <property type="entry name" value="Aldehyde dehydrogenase"/>
    <property type="match status" value="1"/>
</dbReference>
<dbReference type="FunFam" id="3.40.605.10:FF:000004">
    <property type="entry name" value="Aldehyde dehydrogenase"/>
    <property type="match status" value="1"/>
</dbReference>
<evidence type="ECO:0000259" key="10">
    <source>
        <dbReference type="Pfam" id="PF02776"/>
    </source>
</evidence>
<dbReference type="FunFam" id="3.40.50.970:FF:000007">
    <property type="entry name" value="Acetolactate synthase"/>
    <property type="match status" value="1"/>
</dbReference>
<dbReference type="CDD" id="cd07035">
    <property type="entry name" value="TPP_PYR_POX_like"/>
    <property type="match status" value="1"/>
</dbReference>
<dbReference type="PANTHER" id="PTHR43570">
    <property type="entry name" value="ALDEHYDE DEHYDROGENASE"/>
    <property type="match status" value="1"/>
</dbReference>
<dbReference type="CDD" id="cd07135">
    <property type="entry name" value="ALDH_F14-YMR110C"/>
    <property type="match status" value="1"/>
</dbReference>
<feature type="domain" description="Thiamine pyrophosphate enzyme N-terminal TPP-binding" evidence="10">
    <location>
        <begin position="570"/>
        <end position="688"/>
    </location>
</feature>
<keyword evidence="3" id="KW-0125">Carotenoid biosynthesis</keyword>
<comment type="similarity">
    <text evidence="2">Belongs to the aldehyde dehydrogenase family.</text>
</comment>
<dbReference type="PANTHER" id="PTHR43570:SF11">
    <property type="entry name" value="ALDEHYDE DEHYDROGENASE"/>
    <property type="match status" value="1"/>
</dbReference>
<dbReference type="InterPro" id="IPR012001">
    <property type="entry name" value="Thiamin_PyroP_enz_TPP-bd_dom"/>
</dbReference>
<name>A0A401L4H2_ASPAW</name>
<dbReference type="Pfam" id="PF02776">
    <property type="entry name" value="TPP_enzyme_N"/>
    <property type="match status" value="1"/>
</dbReference>
<evidence type="ECO:0000256" key="1">
    <source>
        <dbReference type="ARBA" id="ARBA00007812"/>
    </source>
</evidence>
<evidence type="ECO:0000256" key="8">
    <source>
        <dbReference type="ARBA" id="ARBA00082640"/>
    </source>
</evidence>
<dbReference type="InterPro" id="IPR016162">
    <property type="entry name" value="Ald_DH_N"/>
</dbReference>
<evidence type="ECO:0000259" key="9">
    <source>
        <dbReference type="Pfam" id="PF00171"/>
    </source>
</evidence>
<comment type="caution">
    <text evidence="11">The sequence shown here is derived from an EMBL/GenBank/DDBJ whole genome shotgun (WGS) entry which is preliminary data.</text>
</comment>
<dbReference type="GO" id="GO:0006081">
    <property type="term" value="P:aldehyde metabolic process"/>
    <property type="evidence" value="ECO:0007669"/>
    <property type="project" value="InterPro"/>
</dbReference>
<evidence type="ECO:0000256" key="4">
    <source>
        <dbReference type="ARBA" id="ARBA00023002"/>
    </source>
</evidence>
<accession>A0A401L4H2</accession>
<dbReference type="GO" id="GO:0005737">
    <property type="term" value="C:cytoplasm"/>
    <property type="evidence" value="ECO:0007669"/>
    <property type="project" value="TreeGrafter"/>
</dbReference>
<keyword evidence="5" id="KW-0520">NAD</keyword>
<dbReference type="STRING" id="105351.A0A401L4H2"/>
<evidence type="ECO:0000256" key="2">
    <source>
        <dbReference type="ARBA" id="ARBA00009986"/>
    </source>
</evidence>
<dbReference type="Gene3D" id="3.40.309.10">
    <property type="entry name" value="Aldehyde Dehydrogenase, Chain A, domain 2"/>
    <property type="match status" value="1"/>
</dbReference>
<feature type="domain" description="Aldehyde dehydrogenase" evidence="9">
    <location>
        <begin position="15"/>
        <end position="441"/>
    </location>
</feature>
<comment type="similarity">
    <text evidence="1">Belongs to the TPP enzyme family.</text>
</comment>
<dbReference type="GO" id="GO:0030976">
    <property type="term" value="F:thiamine pyrophosphate binding"/>
    <property type="evidence" value="ECO:0007669"/>
    <property type="project" value="InterPro"/>
</dbReference>
<dbReference type="Gene3D" id="3.40.605.10">
    <property type="entry name" value="Aldehyde Dehydrogenase, Chain A, domain 1"/>
    <property type="match status" value="1"/>
</dbReference>
<dbReference type="GO" id="GO:0004029">
    <property type="term" value="F:aldehyde dehydrogenase (NAD+) activity"/>
    <property type="evidence" value="ECO:0007669"/>
    <property type="project" value="TreeGrafter"/>
</dbReference>